<gene>
    <name evidence="1" type="ORF">HID58_094433</name>
</gene>
<accession>A0ABQ7X7P6</accession>
<comment type="caution">
    <text evidence="1">The sequence shown here is derived from an EMBL/GenBank/DDBJ whole genome shotgun (WGS) entry which is preliminary data.</text>
</comment>
<name>A0ABQ7X7P6_BRANA</name>
<evidence type="ECO:0000313" key="2">
    <source>
        <dbReference type="Proteomes" id="UP000824890"/>
    </source>
</evidence>
<reference evidence="1 2" key="1">
    <citation type="submission" date="2021-05" db="EMBL/GenBank/DDBJ databases">
        <title>Genome Assembly of Synthetic Allotetraploid Brassica napus Reveals Homoeologous Exchanges between Subgenomes.</title>
        <authorList>
            <person name="Davis J.T."/>
        </authorList>
    </citation>
    <scope>NUCLEOTIDE SEQUENCE [LARGE SCALE GENOMIC DNA]</scope>
    <source>
        <strain evidence="2">cv. Da-Ae</strain>
        <tissue evidence="1">Seedling</tissue>
    </source>
</reference>
<protein>
    <submittedName>
        <fullName evidence="1">Uncharacterized protein</fullName>
    </submittedName>
</protein>
<dbReference type="Proteomes" id="UP000824890">
    <property type="component" value="Unassembled WGS sequence"/>
</dbReference>
<organism evidence="1 2">
    <name type="scientific">Brassica napus</name>
    <name type="common">Rape</name>
    <dbReference type="NCBI Taxonomy" id="3708"/>
    <lineage>
        <taxon>Eukaryota</taxon>
        <taxon>Viridiplantae</taxon>
        <taxon>Streptophyta</taxon>
        <taxon>Embryophyta</taxon>
        <taxon>Tracheophyta</taxon>
        <taxon>Spermatophyta</taxon>
        <taxon>Magnoliopsida</taxon>
        <taxon>eudicotyledons</taxon>
        <taxon>Gunneridae</taxon>
        <taxon>Pentapetalae</taxon>
        <taxon>rosids</taxon>
        <taxon>malvids</taxon>
        <taxon>Brassicales</taxon>
        <taxon>Brassicaceae</taxon>
        <taxon>Brassiceae</taxon>
        <taxon>Brassica</taxon>
    </lineage>
</organism>
<sequence>MTRNLAFRASHVVPEARVLHGHRIAPLCERRCNVRDVLLNLGIIFADCNNIVTTPCSFLFSSS</sequence>
<evidence type="ECO:0000313" key="1">
    <source>
        <dbReference type="EMBL" id="KAH0851853.1"/>
    </source>
</evidence>
<dbReference type="EMBL" id="JAGKQM010001425">
    <property type="protein sequence ID" value="KAH0851853.1"/>
    <property type="molecule type" value="Genomic_DNA"/>
</dbReference>
<keyword evidence="2" id="KW-1185">Reference proteome</keyword>
<proteinExistence type="predicted"/>